<dbReference type="Gene3D" id="3.40.50.1360">
    <property type="match status" value="1"/>
</dbReference>
<dbReference type="PANTHER" id="PTHR30363:SF4">
    <property type="entry name" value="GLYCEROL-3-PHOSPHATE REGULON REPRESSOR"/>
    <property type="match status" value="1"/>
</dbReference>
<dbReference type="SMART" id="SM01134">
    <property type="entry name" value="DeoRC"/>
    <property type="match status" value="1"/>
</dbReference>
<organism evidence="8 9">
    <name type="scientific">Aeromicrobium piscarium</name>
    <dbReference type="NCBI Taxonomy" id="2590901"/>
    <lineage>
        <taxon>Bacteria</taxon>
        <taxon>Bacillati</taxon>
        <taxon>Actinomycetota</taxon>
        <taxon>Actinomycetes</taxon>
        <taxon>Propionibacteriales</taxon>
        <taxon>Nocardioidaceae</taxon>
        <taxon>Aeromicrobium</taxon>
    </lineage>
</organism>
<protein>
    <recommendedName>
        <fullName evidence="1">Lactose phosphotransferase system repressor</fullName>
    </recommendedName>
</protein>
<keyword evidence="9" id="KW-1185">Reference proteome</keyword>
<dbReference type="GO" id="GO:0003700">
    <property type="term" value="F:DNA-binding transcription factor activity"/>
    <property type="evidence" value="ECO:0007669"/>
    <property type="project" value="InterPro"/>
</dbReference>
<proteinExistence type="predicted"/>
<evidence type="ECO:0000256" key="2">
    <source>
        <dbReference type="ARBA" id="ARBA00022491"/>
    </source>
</evidence>
<gene>
    <name evidence="8" type="ORF">FNM00_10035</name>
</gene>
<dbReference type="Pfam" id="PF08220">
    <property type="entry name" value="HTH_DeoR"/>
    <property type="match status" value="1"/>
</dbReference>
<dbReference type="Proteomes" id="UP000316988">
    <property type="component" value="Unassembled WGS sequence"/>
</dbReference>
<dbReference type="InterPro" id="IPR014036">
    <property type="entry name" value="DeoR-like_C"/>
</dbReference>
<dbReference type="SMART" id="SM00420">
    <property type="entry name" value="HTH_DEOR"/>
    <property type="match status" value="1"/>
</dbReference>
<comment type="function">
    <text evidence="6">Repressor of the lactose catabolism operon. Galactose-6-phosphate is the inducer.</text>
</comment>
<dbReference type="Pfam" id="PF00455">
    <property type="entry name" value="DeoRC"/>
    <property type="match status" value="1"/>
</dbReference>
<dbReference type="InterPro" id="IPR050313">
    <property type="entry name" value="Carb_Metab_HTH_regulators"/>
</dbReference>
<dbReference type="InterPro" id="IPR036388">
    <property type="entry name" value="WH-like_DNA-bd_sf"/>
</dbReference>
<evidence type="ECO:0000256" key="6">
    <source>
        <dbReference type="ARBA" id="ARBA00024937"/>
    </source>
</evidence>
<comment type="caution">
    <text evidence="8">The sequence shown here is derived from an EMBL/GenBank/DDBJ whole genome shotgun (WGS) entry which is preliminary data.</text>
</comment>
<dbReference type="InterPro" id="IPR001034">
    <property type="entry name" value="DeoR_HTH"/>
</dbReference>
<dbReference type="InterPro" id="IPR037171">
    <property type="entry name" value="NagB/RpiA_transferase-like"/>
</dbReference>
<dbReference type="AlphaFoldDB" id="A0A554S8S3"/>
<evidence type="ECO:0000256" key="5">
    <source>
        <dbReference type="ARBA" id="ARBA00023163"/>
    </source>
</evidence>
<dbReference type="SUPFAM" id="SSF46785">
    <property type="entry name" value="Winged helix' DNA-binding domain"/>
    <property type="match status" value="1"/>
</dbReference>
<dbReference type="RefSeq" id="WP_143913311.1">
    <property type="nucleotide sequence ID" value="NZ_VLNT01000007.1"/>
</dbReference>
<dbReference type="PROSITE" id="PS00894">
    <property type="entry name" value="HTH_DEOR_1"/>
    <property type="match status" value="1"/>
</dbReference>
<accession>A0A554S8S3</accession>
<evidence type="ECO:0000313" key="9">
    <source>
        <dbReference type="Proteomes" id="UP000316988"/>
    </source>
</evidence>
<keyword evidence="3" id="KW-0805">Transcription regulation</keyword>
<dbReference type="InterPro" id="IPR036390">
    <property type="entry name" value="WH_DNA-bd_sf"/>
</dbReference>
<dbReference type="PRINTS" id="PR00037">
    <property type="entry name" value="HTHLACR"/>
</dbReference>
<evidence type="ECO:0000256" key="1">
    <source>
        <dbReference type="ARBA" id="ARBA00021390"/>
    </source>
</evidence>
<reference evidence="8 9" key="1">
    <citation type="submission" date="2019-07" db="EMBL/GenBank/DDBJ databases">
        <authorList>
            <person name="Zhao L.H."/>
        </authorList>
    </citation>
    <scope>NUCLEOTIDE SEQUENCE [LARGE SCALE GENOMIC DNA]</scope>
    <source>
        <strain evidence="8 9">Co35</strain>
    </source>
</reference>
<evidence type="ECO:0000256" key="3">
    <source>
        <dbReference type="ARBA" id="ARBA00023015"/>
    </source>
</evidence>
<evidence type="ECO:0000259" key="7">
    <source>
        <dbReference type="PROSITE" id="PS51000"/>
    </source>
</evidence>
<evidence type="ECO:0000256" key="4">
    <source>
        <dbReference type="ARBA" id="ARBA00023125"/>
    </source>
</evidence>
<evidence type="ECO:0000313" key="8">
    <source>
        <dbReference type="EMBL" id="TSD62713.1"/>
    </source>
</evidence>
<dbReference type="EMBL" id="VLNT01000007">
    <property type="protein sequence ID" value="TSD62713.1"/>
    <property type="molecule type" value="Genomic_DNA"/>
</dbReference>
<dbReference type="PROSITE" id="PS51000">
    <property type="entry name" value="HTH_DEOR_2"/>
    <property type="match status" value="1"/>
</dbReference>
<dbReference type="Gene3D" id="1.10.10.10">
    <property type="entry name" value="Winged helix-like DNA-binding domain superfamily/Winged helix DNA-binding domain"/>
    <property type="match status" value="1"/>
</dbReference>
<sequence length="257" mass="27621">MYATERHREIAAAVRQHDRVTVHELATTFDVTPETIRRDLSELERRGLLRRTHGGAVRVERTSFAAPVTDAGRQNLFADEKAAIARAALDLVEEDSTIAIDAGTSTIKLAEQIGPDRHLTVVTYSLVVAGMLAGHPHVSVHLLGGQVVANSRSAVGPWTEELIDKLTLDAVFLSVDGVNVRHGITTHNVAEAAVKSKLMQAARSAVVLADSSKFGREEFARVAPLSDVDVVITNEGVDADHVGDIQDHGVNVTVVPL</sequence>
<dbReference type="InterPro" id="IPR018356">
    <property type="entry name" value="Tscrpt_reg_HTH_DeoR_CS"/>
</dbReference>
<keyword evidence="2" id="KW-0678">Repressor</keyword>
<keyword evidence="5" id="KW-0804">Transcription</keyword>
<dbReference type="OrthoDB" id="7688673at2"/>
<dbReference type="PANTHER" id="PTHR30363">
    <property type="entry name" value="HTH-TYPE TRANSCRIPTIONAL REGULATOR SRLR-RELATED"/>
    <property type="match status" value="1"/>
</dbReference>
<name>A0A554S8S3_9ACTN</name>
<dbReference type="SUPFAM" id="SSF100950">
    <property type="entry name" value="NagB/RpiA/CoA transferase-like"/>
    <property type="match status" value="1"/>
</dbReference>
<feature type="domain" description="HTH deoR-type" evidence="7">
    <location>
        <begin position="3"/>
        <end position="58"/>
    </location>
</feature>
<keyword evidence="4" id="KW-0238">DNA-binding</keyword>
<dbReference type="GO" id="GO:0003677">
    <property type="term" value="F:DNA binding"/>
    <property type="evidence" value="ECO:0007669"/>
    <property type="project" value="UniProtKB-KW"/>
</dbReference>